<organism evidence="1 2">
    <name type="scientific">Entotheonella factor</name>
    <dbReference type="NCBI Taxonomy" id="1429438"/>
    <lineage>
        <taxon>Bacteria</taxon>
        <taxon>Pseudomonadati</taxon>
        <taxon>Nitrospinota/Tectimicrobiota group</taxon>
        <taxon>Candidatus Tectimicrobiota</taxon>
        <taxon>Candidatus Entotheonellia</taxon>
        <taxon>Candidatus Entotheonellales</taxon>
        <taxon>Candidatus Entotheonellaceae</taxon>
        <taxon>Candidatus Entotheonella</taxon>
    </lineage>
</organism>
<protein>
    <submittedName>
        <fullName evidence="1">Uncharacterized protein</fullName>
    </submittedName>
</protein>
<keyword evidence="2" id="KW-1185">Reference proteome</keyword>
<proteinExistence type="predicted"/>
<dbReference type="EMBL" id="AZHW01000732">
    <property type="protein sequence ID" value="ETW96859.1"/>
    <property type="molecule type" value="Genomic_DNA"/>
</dbReference>
<evidence type="ECO:0000313" key="1">
    <source>
        <dbReference type="EMBL" id="ETW96859.1"/>
    </source>
</evidence>
<sequence length="111" mass="13371">MDFPTDDNINRMFKMAFCLHPDRKIAIEITRDAILKFCSIQRFEQNQEQESEESQSYKYKLSNEGLMYKSLCTVSENLEKKQEKDRKSKEIVNYRPTLDDMLVRYIKILIY</sequence>
<reference evidence="1 2" key="1">
    <citation type="journal article" date="2014" name="Nature">
        <title>An environmental bacterial taxon with a large and distinct metabolic repertoire.</title>
        <authorList>
            <person name="Wilson M.C."/>
            <person name="Mori T."/>
            <person name="Ruckert C."/>
            <person name="Uria A.R."/>
            <person name="Helf M.J."/>
            <person name="Takada K."/>
            <person name="Gernert C."/>
            <person name="Steffens U.A."/>
            <person name="Heycke N."/>
            <person name="Schmitt S."/>
            <person name="Rinke C."/>
            <person name="Helfrich E.J."/>
            <person name="Brachmann A.O."/>
            <person name="Gurgui C."/>
            <person name="Wakimoto T."/>
            <person name="Kracht M."/>
            <person name="Crusemann M."/>
            <person name="Hentschel U."/>
            <person name="Abe I."/>
            <person name="Matsunaga S."/>
            <person name="Kalinowski J."/>
            <person name="Takeyama H."/>
            <person name="Piel J."/>
        </authorList>
    </citation>
    <scope>NUCLEOTIDE SEQUENCE [LARGE SCALE GENOMIC DNA]</scope>
    <source>
        <strain evidence="2">TSY1</strain>
    </source>
</reference>
<comment type="caution">
    <text evidence="1">The sequence shown here is derived from an EMBL/GenBank/DDBJ whole genome shotgun (WGS) entry which is preliminary data.</text>
</comment>
<evidence type="ECO:0000313" key="2">
    <source>
        <dbReference type="Proteomes" id="UP000019141"/>
    </source>
</evidence>
<dbReference type="HOGENOM" id="CLU_2153727_0_0_7"/>
<dbReference type="Proteomes" id="UP000019141">
    <property type="component" value="Unassembled WGS sequence"/>
</dbReference>
<accession>W4LG49</accession>
<name>W4LG49_ENTF1</name>
<dbReference type="AlphaFoldDB" id="W4LG49"/>
<gene>
    <name evidence="1" type="ORF">ETSY1_24890</name>
</gene>